<accession>A0ABW8MUK6</accession>
<dbReference type="CDD" id="cd07377">
    <property type="entry name" value="WHTH_GntR"/>
    <property type="match status" value="1"/>
</dbReference>
<dbReference type="Pfam" id="PF00155">
    <property type="entry name" value="Aminotran_1_2"/>
    <property type="match status" value="1"/>
</dbReference>
<dbReference type="PANTHER" id="PTHR46577:SF2">
    <property type="entry name" value="TRANSCRIPTIONAL REGULATORY PROTEIN"/>
    <property type="match status" value="1"/>
</dbReference>
<evidence type="ECO:0000313" key="8">
    <source>
        <dbReference type="Proteomes" id="UP001620514"/>
    </source>
</evidence>
<evidence type="ECO:0000259" key="6">
    <source>
        <dbReference type="PROSITE" id="PS50949"/>
    </source>
</evidence>
<dbReference type="PANTHER" id="PTHR46577">
    <property type="entry name" value="HTH-TYPE TRANSCRIPTIONAL REGULATORY PROTEIN GABR"/>
    <property type="match status" value="1"/>
</dbReference>
<evidence type="ECO:0000256" key="3">
    <source>
        <dbReference type="ARBA" id="ARBA00023015"/>
    </source>
</evidence>
<dbReference type="InterPro" id="IPR004839">
    <property type="entry name" value="Aminotransferase_I/II_large"/>
</dbReference>
<dbReference type="InterPro" id="IPR015424">
    <property type="entry name" value="PyrdxlP-dep_Trfase"/>
</dbReference>
<sequence>MGEIERGLWAEGQRLPSVREMSRRCAVSVTTILAAYRALEDRQVIESRPQKGFYVCANASRLAESFPTSAAISDTESSHTALRYMDDAAHTVSFGAALCDKALFPVVALSRSIARAARAHSALLTDVSFSSGSMRLRESLAAHAKTWNCHLSADEVLVTNGCIEAFGLCLQAVAGGGDVIVVEAPAYYGFLSTIAQLGMLAVALPFHDNPGWSIAEIERLSRRRRVGACLLSTTVSNPVGASMDDETKQRLVDALERLQIPLIEDATFSDLHFEAKQRAAKSYDRNGNVLLCSSLTKTLAPGLRLGWVSGGRHHERIVSLKRTMSVGQPLLIQEAVGDYLTAGGYQHHLRQLRNQCRLHVAETLEVTKSEFGSEIEVGMPSGGYLLWLRLPNDVSSVALYRRALSEGISIAPGTLFSPTGAFSNYVRLNCGFRMTDSRRDALARLGRMVRELQRLPG</sequence>
<dbReference type="InterPro" id="IPR015422">
    <property type="entry name" value="PyrdxlP-dep_Trfase_small"/>
</dbReference>
<dbReference type="InterPro" id="IPR036390">
    <property type="entry name" value="WH_DNA-bd_sf"/>
</dbReference>
<dbReference type="GO" id="GO:0003677">
    <property type="term" value="F:DNA binding"/>
    <property type="evidence" value="ECO:0007669"/>
    <property type="project" value="UniProtKB-KW"/>
</dbReference>
<keyword evidence="5" id="KW-0804">Transcription</keyword>
<name>A0ABW8MUK6_9BURK</name>
<dbReference type="PROSITE" id="PS50949">
    <property type="entry name" value="HTH_GNTR"/>
    <property type="match status" value="1"/>
</dbReference>
<dbReference type="EMBL" id="JBIYDN010000034">
    <property type="protein sequence ID" value="MFK4447394.1"/>
    <property type="molecule type" value="Genomic_DNA"/>
</dbReference>
<dbReference type="Pfam" id="PF00392">
    <property type="entry name" value="GntR"/>
    <property type="match status" value="1"/>
</dbReference>
<organism evidence="7 8">
    <name type="scientific">Caballeronia udeis</name>
    <dbReference type="NCBI Taxonomy" id="1232866"/>
    <lineage>
        <taxon>Bacteria</taxon>
        <taxon>Pseudomonadati</taxon>
        <taxon>Pseudomonadota</taxon>
        <taxon>Betaproteobacteria</taxon>
        <taxon>Burkholderiales</taxon>
        <taxon>Burkholderiaceae</taxon>
        <taxon>Caballeronia</taxon>
    </lineage>
</organism>
<keyword evidence="8" id="KW-1185">Reference proteome</keyword>
<evidence type="ECO:0000313" key="7">
    <source>
        <dbReference type="EMBL" id="MFK4447394.1"/>
    </source>
</evidence>
<evidence type="ECO:0000256" key="2">
    <source>
        <dbReference type="ARBA" id="ARBA00022898"/>
    </source>
</evidence>
<evidence type="ECO:0000256" key="4">
    <source>
        <dbReference type="ARBA" id="ARBA00023125"/>
    </source>
</evidence>
<keyword evidence="2" id="KW-0663">Pyridoxal phosphate</keyword>
<evidence type="ECO:0000256" key="1">
    <source>
        <dbReference type="ARBA" id="ARBA00005384"/>
    </source>
</evidence>
<protein>
    <submittedName>
        <fullName evidence="7">DNA-binding transcriptional MocR family regulator</fullName>
    </submittedName>
</protein>
<dbReference type="Proteomes" id="UP001620514">
    <property type="component" value="Unassembled WGS sequence"/>
</dbReference>
<proteinExistence type="inferred from homology"/>
<evidence type="ECO:0000256" key="5">
    <source>
        <dbReference type="ARBA" id="ARBA00023163"/>
    </source>
</evidence>
<keyword evidence="4 7" id="KW-0238">DNA-binding</keyword>
<reference evidence="7 8" key="1">
    <citation type="submission" date="2024-11" db="EMBL/GenBank/DDBJ databases">
        <title>Using genomics to understand microbial adaptation to soil warming.</title>
        <authorList>
            <person name="Deangelis K.M. PhD."/>
        </authorList>
    </citation>
    <scope>NUCLEOTIDE SEQUENCE [LARGE SCALE GENOMIC DNA]</scope>
    <source>
        <strain evidence="7 8">GAS97</strain>
    </source>
</reference>
<dbReference type="Gene3D" id="1.10.10.10">
    <property type="entry name" value="Winged helix-like DNA-binding domain superfamily/Winged helix DNA-binding domain"/>
    <property type="match status" value="1"/>
</dbReference>
<dbReference type="SMART" id="SM00345">
    <property type="entry name" value="HTH_GNTR"/>
    <property type="match status" value="1"/>
</dbReference>
<dbReference type="InterPro" id="IPR000524">
    <property type="entry name" value="Tscrpt_reg_HTH_GntR"/>
</dbReference>
<dbReference type="Gene3D" id="3.40.640.10">
    <property type="entry name" value="Type I PLP-dependent aspartate aminotransferase-like (Major domain)"/>
    <property type="match status" value="1"/>
</dbReference>
<dbReference type="InterPro" id="IPR036388">
    <property type="entry name" value="WH-like_DNA-bd_sf"/>
</dbReference>
<dbReference type="SUPFAM" id="SSF53383">
    <property type="entry name" value="PLP-dependent transferases"/>
    <property type="match status" value="1"/>
</dbReference>
<dbReference type="InterPro" id="IPR051446">
    <property type="entry name" value="HTH_trans_reg/aminotransferase"/>
</dbReference>
<dbReference type="Gene3D" id="3.90.1150.10">
    <property type="entry name" value="Aspartate Aminotransferase, domain 1"/>
    <property type="match status" value="1"/>
</dbReference>
<feature type="domain" description="HTH gntR-type" evidence="6">
    <location>
        <begin position="1"/>
        <end position="58"/>
    </location>
</feature>
<dbReference type="InterPro" id="IPR015421">
    <property type="entry name" value="PyrdxlP-dep_Trfase_major"/>
</dbReference>
<dbReference type="CDD" id="cd00609">
    <property type="entry name" value="AAT_like"/>
    <property type="match status" value="1"/>
</dbReference>
<keyword evidence="3" id="KW-0805">Transcription regulation</keyword>
<comment type="similarity">
    <text evidence="1">In the C-terminal section; belongs to the class-I pyridoxal-phosphate-dependent aminotransferase family.</text>
</comment>
<dbReference type="SUPFAM" id="SSF46785">
    <property type="entry name" value="Winged helix' DNA-binding domain"/>
    <property type="match status" value="1"/>
</dbReference>
<gene>
    <name evidence="7" type="ORF">ABH943_007430</name>
</gene>
<comment type="caution">
    <text evidence="7">The sequence shown here is derived from an EMBL/GenBank/DDBJ whole genome shotgun (WGS) entry which is preliminary data.</text>
</comment>